<evidence type="ECO:0000313" key="3">
    <source>
        <dbReference type="Proteomes" id="UP000035366"/>
    </source>
</evidence>
<accession>A0ABM5TCK7</accession>
<organism evidence="2 3">
    <name type="scientific">Streptomyces incarnatus</name>
    <dbReference type="NCBI Taxonomy" id="665007"/>
    <lineage>
        <taxon>Bacteria</taxon>
        <taxon>Bacillati</taxon>
        <taxon>Actinomycetota</taxon>
        <taxon>Actinomycetes</taxon>
        <taxon>Kitasatosporales</taxon>
        <taxon>Streptomycetaceae</taxon>
        <taxon>Streptomyces</taxon>
    </lineage>
</organism>
<protein>
    <submittedName>
        <fullName evidence="2">Uncharacterized protein</fullName>
    </submittedName>
</protein>
<name>A0ABM5TCK7_9ACTN</name>
<gene>
    <name evidence="2" type="ORF">ABB07_00650</name>
</gene>
<dbReference type="Proteomes" id="UP000035366">
    <property type="component" value="Chromosome"/>
</dbReference>
<feature type="transmembrane region" description="Helical" evidence="1">
    <location>
        <begin position="38"/>
        <end position="58"/>
    </location>
</feature>
<reference evidence="2 3" key="1">
    <citation type="journal article" date="2015" name="ISME J.">
        <title>Draft Genome Sequence of Streptomyces incarnatus NRRL8089, which Produces the Nucleoside Antibiotic Sinefungin.</title>
        <authorList>
            <person name="Oshima K."/>
            <person name="Hattori M."/>
            <person name="Shimizu H."/>
            <person name="Fukuda K."/>
            <person name="Nemoto M."/>
            <person name="Inagaki K."/>
            <person name="Tamura T."/>
        </authorList>
    </citation>
    <scope>NUCLEOTIDE SEQUENCE [LARGE SCALE GENOMIC DNA]</scope>
    <source>
        <strain evidence="2 3">NRRL 8089</strain>
    </source>
</reference>
<dbReference type="EMBL" id="CP011497">
    <property type="protein sequence ID" value="AKJ08609.1"/>
    <property type="molecule type" value="Genomic_DNA"/>
</dbReference>
<keyword evidence="1" id="KW-0472">Membrane</keyword>
<sequence>MRVSERYAEGLLRCLLANGALEGVRPVSIIRTTFWESAHMMLVLLAALGGSLAAHKWGPAMGMPKDLQPLFMVVGAFVGATCMGGWQRAVNLKELLPSK</sequence>
<evidence type="ECO:0000256" key="1">
    <source>
        <dbReference type="SAM" id="Phobius"/>
    </source>
</evidence>
<feature type="transmembrane region" description="Helical" evidence="1">
    <location>
        <begin position="70"/>
        <end position="89"/>
    </location>
</feature>
<keyword evidence="1" id="KW-0812">Transmembrane</keyword>
<evidence type="ECO:0000313" key="2">
    <source>
        <dbReference type="EMBL" id="AKJ08609.1"/>
    </source>
</evidence>
<keyword evidence="1" id="KW-1133">Transmembrane helix</keyword>
<keyword evidence="3" id="KW-1185">Reference proteome</keyword>
<proteinExistence type="predicted"/>